<reference evidence="1 2" key="1">
    <citation type="submission" date="2024-04" db="EMBL/GenBank/DDBJ databases">
        <title>Tritrichomonas musculus Genome.</title>
        <authorList>
            <person name="Alves-Ferreira E."/>
            <person name="Grigg M."/>
            <person name="Lorenzi H."/>
            <person name="Galac M."/>
        </authorList>
    </citation>
    <scope>NUCLEOTIDE SEQUENCE [LARGE SCALE GENOMIC DNA]</scope>
    <source>
        <strain evidence="1 2">EAF2021</strain>
    </source>
</reference>
<proteinExistence type="predicted"/>
<accession>A0ABR2K9P0</accession>
<sequence length="727" mass="83307">MQKTCYEIQNEILEQKTATEVFNKQIDKHLDKATSNLKQFIIQEHFLSQRLLITDLFCSKQIKNPLELSTFTATEDDVQANFASIDLPDDISKNPIKAFLNNLFDNLDTFLPSLNQLTTETLNNFAVSSLQTNPSSLLLQCIFPSLFGYCWSEEASVSFGHYLSSWFSSIYKSDSNFLKNFENHWLSQAIRGYFNSIDIYPFIHAAIAPIFFDFVQLDSKTEQENPEILVNFAVRTMEAIRENYSILPKCLNSFFNEILTTVSSEENQAKLIQLTFFDILIAPCFKKPILYGVSDVLLPFEDYSHFSEVYDIFSIKFGTYSDDSTFPQNVASLPEFSTFNPFIIKEDIENKASYSFPLLQEFCSKVQCAHHPLLLTTHYLAVLFRFSESLMQSKMLPKSLERPLNTILQDSITEKLEKLPDHLFWFPCYSLTYLNVPPVTFRKEGKTSSLYRLLSSKDLRISPLDTDFSHALFIAGESANLTTHPELRTEVEWLKKSSGGDTLSFLPSIEKEISMKAAEIQQNRERCLDLICFSELMREKIESLSLGPQMALASALLPDFNLYSKVDILSSLFMTNIRNRIKDYCGNSFNVIGKYIAEAILVEVSPIYKKRYNIGENSNINNGDKNDYLESIRKNLIQKTIFASSCFSVAKKLVPSLHAIYEYEELTGEEGIIKEISDQTFTEFAEEVTSHFISLLFPLPAELLTLVFTIKDLELLKIFSNIFTKKK</sequence>
<evidence type="ECO:0000313" key="2">
    <source>
        <dbReference type="Proteomes" id="UP001470230"/>
    </source>
</evidence>
<name>A0ABR2K9P0_9EUKA</name>
<keyword evidence="2" id="KW-1185">Reference proteome</keyword>
<protein>
    <submittedName>
        <fullName evidence="1">Uncharacterized protein</fullName>
    </submittedName>
</protein>
<dbReference type="Proteomes" id="UP001470230">
    <property type="component" value="Unassembled WGS sequence"/>
</dbReference>
<comment type="caution">
    <text evidence="1">The sequence shown here is derived from an EMBL/GenBank/DDBJ whole genome shotgun (WGS) entry which is preliminary data.</text>
</comment>
<dbReference type="EMBL" id="JAPFFF010000006">
    <property type="protein sequence ID" value="KAK8887834.1"/>
    <property type="molecule type" value="Genomic_DNA"/>
</dbReference>
<organism evidence="1 2">
    <name type="scientific">Tritrichomonas musculus</name>
    <dbReference type="NCBI Taxonomy" id="1915356"/>
    <lineage>
        <taxon>Eukaryota</taxon>
        <taxon>Metamonada</taxon>
        <taxon>Parabasalia</taxon>
        <taxon>Tritrichomonadida</taxon>
        <taxon>Tritrichomonadidae</taxon>
        <taxon>Tritrichomonas</taxon>
    </lineage>
</organism>
<gene>
    <name evidence="1" type="ORF">M9Y10_038891</name>
</gene>
<evidence type="ECO:0000313" key="1">
    <source>
        <dbReference type="EMBL" id="KAK8887834.1"/>
    </source>
</evidence>